<dbReference type="Gene3D" id="3.50.50.60">
    <property type="entry name" value="FAD/NAD(P)-binding domain"/>
    <property type="match status" value="1"/>
</dbReference>
<sequence length="332" mass="35869">MKTNWDVIVIGAGMAGLSAAQQLRAAGKDVLVLEKSRGVGGRMATRRTDAGQWDHGAQYFTARSATFRRQIALWLRANVVSRWHEPIYAWDGTTLQASSPQQRFVGKPTMNAPLRAMAAQLVIELSAQVSCISRSCGAWSVHSESKTWQAPELVLAIPAPQVARLLPATHPLQAATAQVTMQPCWAVMISSKHAIHLPFAGLFVNETNVNDDVLSWIALDSSKAGRSGQHWVLHASVAWSLAHLDDTPDMVIDALCQAFSRLLKQWGQSKPSWQAATAHRWLYARGNAEAPITQDASDGLAIAGDWLAGGRVEGAYLSGVAAADILLTHSAN</sequence>
<dbReference type="SUPFAM" id="SSF51905">
    <property type="entry name" value="FAD/NAD(P)-binding domain"/>
    <property type="match status" value="1"/>
</dbReference>
<evidence type="ECO:0000313" key="3">
    <source>
        <dbReference type="Proteomes" id="UP000825679"/>
    </source>
</evidence>
<dbReference type="PANTHER" id="PTHR16128">
    <property type="entry name" value="FAD/NAD(P)-BINDING OXIDOREDUCTASE FAMILY PROTEIN"/>
    <property type="match status" value="1"/>
</dbReference>
<accession>A0ABX8Z3P0</accession>
<evidence type="ECO:0000313" key="2">
    <source>
        <dbReference type="EMBL" id="QZA77193.1"/>
    </source>
</evidence>
<dbReference type="EMBL" id="CP081150">
    <property type="protein sequence ID" value="QZA77193.1"/>
    <property type="molecule type" value="Genomic_DNA"/>
</dbReference>
<dbReference type="Proteomes" id="UP000825679">
    <property type="component" value="Chromosome"/>
</dbReference>
<dbReference type="RefSeq" id="WP_221005576.1">
    <property type="nucleotide sequence ID" value="NZ_CP081150.1"/>
</dbReference>
<evidence type="ECO:0000259" key="1">
    <source>
        <dbReference type="Pfam" id="PF01593"/>
    </source>
</evidence>
<dbReference type="PANTHER" id="PTHR16128:SF5">
    <property type="entry name" value="FAD_NAD(P)-BINDING OXIDOREDUCTASE FAMILY PROTEIN"/>
    <property type="match status" value="1"/>
</dbReference>
<feature type="domain" description="Amine oxidase" evidence="1">
    <location>
        <begin position="107"/>
        <end position="326"/>
    </location>
</feature>
<dbReference type="InterPro" id="IPR036188">
    <property type="entry name" value="FAD/NAD-bd_sf"/>
</dbReference>
<dbReference type="Gene3D" id="3.90.660.10">
    <property type="match status" value="1"/>
</dbReference>
<proteinExistence type="predicted"/>
<keyword evidence="3" id="KW-1185">Reference proteome</keyword>
<name>A0ABX8Z3P0_9NEIS</name>
<dbReference type="Pfam" id="PF13450">
    <property type="entry name" value="NAD_binding_8"/>
    <property type="match status" value="1"/>
</dbReference>
<gene>
    <name evidence="2" type="ORF">K4H28_12990</name>
</gene>
<dbReference type="Pfam" id="PF01593">
    <property type="entry name" value="Amino_oxidase"/>
    <property type="match status" value="1"/>
</dbReference>
<protein>
    <submittedName>
        <fullName evidence="2">FAD-dependent oxidoreductase</fullName>
    </submittedName>
</protein>
<dbReference type="InterPro" id="IPR002937">
    <property type="entry name" value="Amino_oxidase"/>
</dbReference>
<reference evidence="2 3" key="1">
    <citation type="submission" date="2021-08" db="EMBL/GenBank/DDBJ databases">
        <title>complete genome sequencing of Deefgea sp. D25.</title>
        <authorList>
            <person name="Bae J.-W."/>
            <person name="Gim D.-H."/>
        </authorList>
    </citation>
    <scope>NUCLEOTIDE SEQUENCE [LARGE SCALE GENOMIC DNA]</scope>
    <source>
        <strain evidence="2 3">D25</strain>
    </source>
</reference>
<organism evidence="2 3">
    <name type="scientific">Deefgea tanakiae</name>
    <dbReference type="NCBI Taxonomy" id="2865840"/>
    <lineage>
        <taxon>Bacteria</taxon>
        <taxon>Pseudomonadati</taxon>
        <taxon>Pseudomonadota</taxon>
        <taxon>Betaproteobacteria</taxon>
        <taxon>Neisseriales</taxon>
        <taxon>Chitinibacteraceae</taxon>
        <taxon>Deefgea</taxon>
    </lineage>
</organism>